<evidence type="ECO:0000256" key="2">
    <source>
        <dbReference type="SAM" id="Phobius"/>
    </source>
</evidence>
<reference evidence="3" key="1">
    <citation type="submission" date="2021-02" db="EMBL/GenBank/DDBJ databases">
        <title>Psilocybe cubensis genome.</title>
        <authorList>
            <person name="Mckernan K.J."/>
            <person name="Crawford S."/>
            <person name="Trippe A."/>
            <person name="Kane L.T."/>
            <person name="Mclaughlin S."/>
        </authorList>
    </citation>
    <scope>NUCLEOTIDE SEQUENCE [LARGE SCALE GENOMIC DNA]</scope>
    <source>
        <strain evidence="3">MGC-MH-2018</strain>
    </source>
</reference>
<evidence type="ECO:0000313" key="3">
    <source>
        <dbReference type="EMBL" id="KAG5165744.1"/>
    </source>
</evidence>
<proteinExistence type="predicted"/>
<keyword evidence="2" id="KW-0812">Transmembrane</keyword>
<dbReference type="AlphaFoldDB" id="A0A8H7XU19"/>
<name>A0A8H7XU19_PSICU</name>
<keyword evidence="2" id="KW-1133">Transmembrane helix</keyword>
<feature type="transmembrane region" description="Helical" evidence="2">
    <location>
        <begin position="75"/>
        <end position="97"/>
    </location>
</feature>
<comment type="caution">
    <text evidence="3">The sequence shown here is derived from an EMBL/GenBank/DDBJ whole genome shotgun (WGS) entry which is preliminary data.</text>
</comment>
<protein>
    <submittedName>
        <fullName evidence="3">Uncharacterized protein</fullName>
    </submittedName>
</protein>
<feature type="compositionally biased region" description="Polar residues" evidence="1">
    <location>
        <begin position="17"/>
        <end position="28"/>
    </location>
</feature>
<organism evidence="3">
    <name type="scientific">Psilocybe cubensis</name>
    <name type="common">Psychedelic mushroom</name>
    <name type="synonym">Stropharia cubensis</name>
    <dbReference type="NCBI Taxonomy" id="181762"/>
    <lineage>
        <taxon>Eukaryota</taxon>
        <taxon>Fungi</taxon>
        <taxon>Dikarya</taxon>
        <taxon>Basidiomycota</taxon>
        <taxon>Agaricomycotina</taxon>
        <taxon>Agaricomycetes</taxon>
        <taxon>Agaricomycetidae</taxon>
        <taxon>Agaricales</taxon>
        <taxon>Agaricineae</taxon>
        <taxon>Strophariaceae</taxon>
        <taxon>Psilocybe</taxon>
    </lineage>
</organism>
<sequence length="239" mass="25758">MAESAPLLDQSHDENNNHAIGSSQPSRSVTRKLQTTTLLLSVVALGVVIANFIVLRNAPLGQYGSWQAEDSTRGLAIWLLVSVISSIVCIAVTFPLLINVIADAVLASGVLVWAIAIVTSLPTAEWCRRFKYPHYPSPDPPEELPPLPKCEETKIIIRWLMVAGGVIGIIVGVIYIALAVIRSIAILRSKFWRSGSFTLGNGEITFQISLKIRRGDGATSVEQTLDDAGPSSGRGPLHI</sequence>
<accession>A0A8H7XU19</accession>
<feature type="transmembrane region" description="Helical" evidence="2">
    <location>
        <begin position="37"/>
        <end position="55"/>
    </location>
</feature>
<feature type="region of interest" description="Disordered" evidence="1">
    <location>
        <begin position="1"/>
        <end position="28"/>
    </location>
</feature>
<dbReference type="OrthoDB" id="3060264at2759"/>
<gene>
    <name evidence="3" type="ORF">JR316_009329</name>
</gene>
<keyword evidence="2" id="KW-0472">Membrane</keyword>
<feature type="transmembrane region" description="Helical" evidence="2">
    <location>
        <begin position="104"/>
        <end position="124"/>
    </location>
</feature>
<feature type="transmembrane region" description="Helical" evidence="2">
    <location>
        <begin position="156"/>
        <end position="181"/>
    </location>
</feature>
<dbReference type="EMBL" id="JAFIQS010000009">
    <property type="protein sequence ID" value="KAG5165744.1"/>
    <property type="molecule type" value="Genomic_DNA"/>
</dbReference>
<evidence type="ECO:0000256" key="1">
    <source>
        <dbReference type="SAM" id="MobiDB-lite"/>
    </source>
</evidence>